<feature type="region of interest" description="Disordered" evidence="1">
    <location>
        <begin position="1"/>
        <end position="80"/>
    </location>
</feature>
<proteinExistence type="predicted"/>
<sequence>MSERPQLAPALGLVRDRVSGPPPRRAATAVPQQTPAIAATPAAAQTSPVESVTVDERKPKKAPARIKASDRSTGGTKKTSVTITQATARNLRDKLNSDRKVTQIQFILSEVEKNASKLKDLVEKEKGNAGSGGGGLFPDATSARNTGEEMTTINLVTTEANLAVLDSLAESTGAESRSQLIRAALRPALDN</sequence>
<dbReference type="RefSeq" id="WP_188785476.1">
    <property type="nucleotide sequence ID" value="NZ_BMNI01000020.1"/>
</dbReference>
<name>A0ABQ2NG88_9ACTN</name>
<dbReference type="Proteomes" id="UP000655410">
    <property type="component" value="Unassembled WGS sequence"/>
</dbReference>
<evidence type="ECO:0000313" key="3">
    <source>
        <dbReference type="Proteomes" id="UP000655410"/>
    </source>
</evidence>
<reference evidence="3" key="1">
    <citation type="journal article" date="2019" name="Int. J. Syst. Evol. Microbiol.">
        <title>The Global Catalogue of Microorganisms (GCM) 10K type strain sequencing project: providing services to taxonomists for standard genome sequencing and annotation.</title>
        <authorList>
            <consortium name="The Broad Institute Genomics Platform"/>
            <consortium name="The Broad Institute Genome Sequencing Center for Infectious Disease"/>
            <person name="Wu L."/>
            <person name="Ma J."/>
        </authorList>
    </citation>
    <scope>NUCLEOTIDE SEQUENCE [LARGE SCALE GENOMIC DNA]</scope>
    <source>
        <strain evidence="3">CGMCC 4.7371</strain>
    </source>
</reference>
<evidence type="ECO:0000313" key="2">
    <source>
        <dbReference type="EMBL" id="GGO94387.1"/>
    </source>
</evidence>
<keyword evidence="3" id="KW-1185">Reference proteome</keyword>
<accession>A0ABQ2NG88</accession>
<dbReference type="EMBL" id="BMNI01000020">
    <property type="protein sequence ID" value="GGO94387.1"/>
    <property type="molecule type" value="Genomic_DNA"/>
</dbReference>
<organism evidence="2 3">
    <name type="scientific">Nocardioides phosphati</name>
    <dbReference type="NCBI Taxonomy" id="1867775"/>
    <lineage>
        <taxon>Bacteria</taxon>
        <taxon>Bacillati</taxon>
        <taxon>Actinomycetota</taxon>
        <taxon>Actinomycetes</taxon>
        <taxon>Propionibacteriales</taxon>
        <taxon>Nocardioidaceae</taxon>
        <taxon>Nocardioides</taxon>
    </lineage>
</organism>
<gene>
    <name evidence="2" type="ORF">GCM10011584_35300</name>
</gene>
<feature type="compositionally biased region" description="Low complexity" evidence="1">
    <location>
        <begin position="26"/>
        <end position="46"/>
    </location>
</feature>
<evidence type="ECO:0000256" key="1">
    <source>
        <dbReference type="SAM" id="MobiDB-lite"/>
    </source>
</evidence>
<comment type="caution">
    <text evidence="2">The sequence shown here is derived from an EMBL/GenBank/DDBJ whole genome shotgun (WGS) entry which is preliminary data.</text>
</comment>
<feature type="compositionally biased region" description="Polar residues" evidence="1">
    <location>
        <begin position="71"/>
        <end position="80"/>
    </location>
</feature>
<protein>
    <submittedName>
        <fullName evidence="2">Uncharacterized protein</fullName>
    </submittedName>
</protein>